<dbReference type="EMBL" id="CAJVPL010006328">
    <property type="protein sequence ID" value="CAG8663745.1"/>
    <property type="molecule type" value="Genomic_DNA"/>
</dbReference>
<proteinExistence type="predicted"/>
<gene>
    <name evidence="1" type="ORF">AGERDE_LOCUS11941</name>
</gene>
<dbReference type="OrthoDB" id="2415166at2759"/>
<sequence length="832" mass="97100">KTNKVCSHPKHQFYLSAARHGTKTKSIKKVPERLINFFELSQEAMMCRHCLYKTDDDSEYVNLPNYLLPIERISKEDIRKFQDRSYVLRSDIIYSQFQFQELEFAYYEVCAELDEAKLESIPFSKKIKLMAGVLYTRQRVYNERPILDPKEFKKMLEEAEPSLKGFFDQLVAGTNPQVKNHMTNEKNERRLVSFCYFLAGLNNKFINGIKAEVGLLLDRSGASSSAIETLAGAGLTIRRETIARQKARHAEAHTMTVGKFLVKNIRSLVVLNIDDFHNIHEYRRSDTTTTHEVSHFITILLKALPETASIPFYTSNQEGGVYNEKGIDENIIIPNAYISFFPYLWLSYVGRKQAFTDLTSLSETHDERVERLLIHSYDDRIEQRQVDRSMDNTKLVDLKEGSLRSTNNYVDAIKHLMDVPEVRTYVETQILVAPMDYPGQLHVRRAINYRIKVGDLSRILEQILHIVPMIGPLHVSLNSRETVFLENYTFFDKLFHAVFGHQKVLAKKPKPYKINLLLELASQGWSRMRLITLQKFEQSKDPEVRYLINLLDNIIPLVLDFYPIIFRSGNWMAYKEAIFRVWTIFFQYKRRHYNKLPLAFLSDVFYWASTNHPISQALVDFLHVFNDYYVENFHSSLRRQIQESNPAKQIIQQARIIDQMRGGNSFTSVFAENHNIRYSAKQLEYLEKRTALFLLNFFTGVYRNLGRSKVISSDVHSKPKIYELPTLEAQVDVKILAMAWNTAHPPREDRYCDLADCIYSYEVGSQCQYCTDYLVSEIETNCKNYQKTLTSFDKMITDEGRNESDITETVDNTIIREDFSLDDNIDIFFERA</sequence>
<evidence type="ECO:0000313" key="2">
    <source>
        <dbReference type="Proteomes" id="UP000789831"/>
    </source>
</evidence>
<comment type="caution">
    <text evidence="1">The sequence shown here is derived from an EMBL/GenBank/DDBJ whole genome shotgun (WGS) entry which is preliminary data.</text>
</comment>
<evidence type="ECO:0000313" key="1">
    <source>
        <dbReference type="EMBL" id="CAG8663745.1"/>
    </source>
</evidence>
<accession>A0A9N9E5T5</accession>
<dbReference type="AlphaFoldDB" id="A0A9N9E5T5"/>
<name>A0A9N9E5T5_9GLOM</name>
<feature type="non-terminal residue" evidence="1">
    <location>
        <position position="832"/>
    </location>
</feature>
<organism evidence="1 2">
    <name type="scientific">Ambispora gerdemannii</name>
    <dbReference type="NCBI Taxonomy" id="144530"/>
    <lineage>
        <taxon>Eukaryota</taxon>
        <taxon>Fungi</taxon>
        <taxon>Fungi incertae sedis</taxon>
        <taxon>Mucoromycota</taxon>
        <taxon>Glomeromycotina</taxon>
        <taxon>Glomeromycetes</taxon>
        <taxon>Archaeosporales</taxon>
        <taxon>Ambisporaceae</taxon>
        <taxon>Ambispora</taxon>
    </lineage>
</organism>
<reference evidence="1" key="1">
    <citation type="submission" date="2021-06" db="EMBL/GenBank/DDBJ databases">
        <authorList>
            <person name="Kallberg Y."/>
            <person name="Tangrot J."/>
            <person name="Rosling A."/>
        </authorList>
    </citation>
    <scope>NUCLEOTIDE SEQUENCE</scope>
    <source>
        <strain evidence="1">MT106</strain>
    </source>
</reference>
<keyword evidence="2" id="KW-1185">Reference proteome</keyword>
<dbReference type="Proteomes" id="UP000789831">
    <property type="component" value="Unassembled WGS sequence"/>
</dbReference>
<feature type="non-terminal residue" evidence="1">
    <location>
        <position position="1"/>
    </location>
</feature>
<protein>
    <submittedName>
        <fullName evidence="1">812_t:CDS:1</fullName>
    </submittedName>
</protein>